<evidence type="ECO:0008006" key="5">
    <source>
        <dbReference type="Google" id="ProtNLM"/>
    </source>
</evidence>
<keyword evidence="1" id="KW-0175">Coiled coil</keyword>
<evidence type="ECO:0000256" key="1">
    <source>
        <dbReference type="SAM" id="Coils"/>
    </source>
</evidence>
<keyword evidence="2" id="KW-0732">Signal</keyword>
<dbReference type="Proteomes" id="UP000245430">
    <property type="component" value="Unassembled WGS sequence"/>
</dbReference>
<comment type="caution">
    <text evidence="3">The sequence shown here is derived from an EMBL/GenBank/DDBJ whole genome shotgun (WGS) entry which is preliminary data.</text>
</comment>
<dbReference type="EMBL" id="QGGP01000003">
    <property type="protein sequence ID" value="PWK19250.1"/>
    <property type="molecule type" value="Genomic_DNA"/>
</dbReference>
<reference evidence="3 4" key="1">
    <citation type="submission" date="2018-05" db="EMBL/GenBank/DDBJ databases">
        <title>Genomic Encyclopedia of Archaeal and Bacterial Type Strains, Phase II (KMG-II): from individual species to whole genera.</title>
        <authorList>
            <person name="Goeker M."/>
        </authorList>
    </citation>
    <scope>NUCLEOTIDE SEQUENCE [LARGE SCALE GENOMIC DNA]</scope>
    <source>
        <strain evidence="3 4">DSM 22637</strain>
    </source>
</reference>
<accession>A0A316E8M6</accession>
<gene>
    <name evidence="3" type="ORF">LX78_01731</name>
</gene>
<keyword evidence="4" id="KW-1185">Reference proteome</keyword>
<sequence>MFKKIFILTILFVSSIAGYSQNSVNNYKYVIVPDEYDFLDEVDQYRLNSLSQFLFNKHGFIALMEDETFPEDLMYNPCLALKADVIDDSGTFKTKLKIELENCKGELIFVSEMGESFDKNYQVAYNKALREAFMYVAALKYEYEPNEDILSESRDTRAEANQEVEQLKQEIAVLKQEKETIEATKTATALNAEEVVEESNDKVEISLNGTTTTLYAQKTDYGFQVVDSTPKVIMVLLNTKNPEVFMVQGKNAMVIKEDGFWYLSENDGNHVKDTKLNIKF</sequence>
<evidence type="ECO:0000313" key="4">
    <source>
        <dbReference type="Proteomes" id="UP000245430"/>
    </source>
</evidence>
<evidence type="ECO:0000313" key="3">
    <source>
        <dbReference type="EMBL" id="PWK19250.1"/>
    </source>
</evidence>
<feature type="coiled-coil region" evidence="1">
    <location>
        <begin position="150"/>
        <end position="184"/>
    </location>
</feature>
<protein>
    <recommendedName>
        <fullName evidence="5">Secreted protein</fullName>
    </recommendedName>
</protein>
<proteinExistence type="predicted"/>
<dbReference type="OrthoDB" id="1274006at2"/>
<organism evidence="3 4">
    <name type="scientific">Xanthomarina spongicola</name>
    <dbReference type="NCBI Taxonomy" id="570520"/>
    <lineage>
        <taxon>Bacteria</taxon>
        <taxon>Pseudomonadati</taxon>
        <taxon>Bacteroidota</taxon>
        <taxon>Flavobacteriia</taxon>
        <taxon>Flavobacteriales</taxon>
        <taxon>Flavobacteriaceae</taxon>
        <taxon>Xanthomarina</taxon>
    </lineage>
</organism>
<name>A0A316E8M6_9FLAO</name>
<feature type="chain" id="PRO_5016356690" description="Secreted protein" evidence="2">
    <location>
        <begin position="20"/>
        <end position="280"/>
    </location>
</feature>
<evidence type="ECO:0000256" key="2">
    <source>
        <dbReference type="SAM" id="SignalP"/>
    </source>
</evidence>
<feature type="signal peptide" evidence="2">
    <location>
        <begin position="1"/>
        <end position="19"/>
    </location>
</feature>
<dbReference type="RefSeq" id="WP_109682237.1">
    <property type="nucleotide sequence ID" value="NZ_QGGP01000003.1"/>
</dbReference>
<dbReference type="AlphaFoldDB" id="A0A316E8M6"/>